<dbReference type="InterPro" id="IPR027417">
    <property type="entry name" value="P-loop_NTPase"/>
</dbReference>
<dbReference type="Gramene" id="ESR40839">
    <property type="protein sequence ID" value="ESR40839"/>
    <property type="gene ID" value="CICLE_v10027440mg"/>
</dbReference>
<comment type="similarity">
    <text evidence="1">Belongs to the disease resistance NB-LRR family.</text>
</comment>
<evidence type="ECO:0000256" key="5">
    <source>
        <dbReference type="ARBA" id="ARBA00022821"/>
    </source>
</evidence>
<dbReference type="GO" id="GO:0005524">
    <property type="term" value="F:ATP binding"/>
    <property type="evidence" value="ECO:0007669"/>
    <property type="project" value="UniProtKB-KW"/>
</dbReference>
<dbReference type="InterPro" id="IPR032675">
    <property type="entry name" value="LRR_dom_sf"/>
</dbReference>
<dbReference type="PANTHER" id="PTHR33463:SF213">
    <property type="match status" value="1"/>
</dbReference>
<dbReference type="KEGG" id="cic:CICLE_v10027440mg"/>
<keyword evidence="7" id="KW-0175">Coiled coil</keyword>
<evidence type="ECO:0000256" key="6">
    <source>
        <dbReference type="ARBA" id="ARBA00022840"/>
    </source>
</evidence>
<dbReference type="InterPro" id="IPR050905">
    <property type="entry name" value="Plant_NBS-LRR"/>
</dbReference>
<evidence type="ECO:0000313" key="12">
    <source>
        <dbReference type="Proteomes" id="UP000030687"/>
    </source>
</evidence>
<dbReference type="SUPFAM" id="SSF52540">
    <property type="entry name" value="P-loop containing nucleoside triphosphate hydrolases"/>
    <property type="match status" value="1"/>
</dbReference>
<dbReference type="FunFam" id="3.40.50.300:FF:001091">
    <property type="entry name" value="Probable disease resistance protein At1g61300"/>
    <property type="match status" value="1"/>
</dbReference>
<feature type="domain" description="Disease resistance protein winged helix" evidence="10">
    <location>
        <begin position="367"/>
        <end position="434"/>
    </location>
</feature>
<dbReference type="Proteomes" id="UP000030687">
    <property type="component" value="Unassembled WGS sequence"/>
</dbReference>
<name>V4UN37_CITCL</name>
<dbReference type="InterPro" id="IPR002182">
    <property type="entry name" value="NB-ARC"/>
</dbReference>
<evidence type="ECO:0000259" key="10">
    <source>
        <dbReference type="Pfam" id="PF23559"/>
    </source>
</evidence>
<dbReference type="eggNOG" id="KOG4658">
    <property type="taxonomic scope" value="Eukaryota"/>
</dbReference>
<evidence type="ECO:0000259" key="9">
    <source>
        <dbReference type="Pfam" id="PF23247"/>
    </source>
</evidence>
<dbReference type="PRINTS" id="PR00364">
    <property type="entry name" value="DISEASERSIST"/>
</dbReference>
<keyword evidence="3" id="KW-0677">Repeat</keyword>
<evidence type="ECO:0000259" key="8">
    <source>
        <dbReference type="Pfam" id="PF00931"/>
    </source>
</evidence>
<dbReference type="Pfam" id="PF23559">
    <property type="entry name" value="WHD_DRP"/>
    <property type="match status" value="1"/>
</dbReference>
<dbReference type="Gene3D" id="3.80.10.10">
    <property type="entry name" value="Ribonuclease Inhibitor"/>
    <property type="match status" value="2"/>
</dbReference>
<evidence type="ECO:0000256" key="3">
    <source>
        <dbReference type="ARBA" id="ARBA00022737"/>
    </source>
</evidence>
<dbReference type="FunFam" id="1.10.10.10:FF:000322">
    <property type="entry name" value="Probable disease resistance protein At1g63360"/>
    <property type="match status" value="1"/>
</dbReference>
<dbReference type="Gene3D" id="1.10.10.10">
    <property type="entry name" value="Winged helix-like DNA-binding domain superfamily/Winged helix DNA-binding domain"/>
    <property type="match status" value="1"/>
</dbReference>
<dbReference type="SUPFAM" id="SSF52058">
    <property type="entry name" value="L domain-like"/>
    <property type="match status" value="1"/>
</dbReference>
<dbReference type="OMA" id="FKEWWES"/>
<dbReference type="Gene3D" id="3.40.50.300">
    <property type="entry name" value="P-loop containing nucleotide triphosphate hydrolases"/>
    <property type="match status" value="1"/>
</dbReference>
<dbReference type="Pfam" id="PF00931">
    <property type="entry name" value="NB-ARC"/>
    <property type="match status" value="1"/>
</dbReference>
<evidence type="ECO:0000256" key="1">
    <source>
        <dbReference type="ARBA" id="ARBA00008894"/>
    </source>
</evidence>
<organism evidence="11 12">
    <name type="scientific">Citrus clementina</name>
    <name type="common">Clementine</name>
    <name type="synonym">Citrus deliciosa x Citrus sinensis</name>
    <dbReference type="NCBI Taxonomy" id="85681"/>
    <lineage>
        <taxon>Eukaryota</taxon>
        <taxon>Viridiplantae</taxon>
        <taxon>Streptophyta</taxon>
        <taxon>Embryophyta</taxon>
        <taxon>Tracheophyta</taxon>
        <taxon>Spermatophyta</taxon>
        <taxon>Magnoliopsida</taxon>
        <taxon>eudicotyledons</taxon>
        <taxon>Gunneridae</taxon>
        <taxon>Pentapetalae</taxon>
        <taxon>rosids</taxon>
        <taxon>malvids</taxon>
        <taxon>Sapindales</taxon>
        <taxon>Rutaceae</taxon>
        <taxon>Aurantioideae</taxon>
        <taxon>Citrus</taxon>
    </lineage>
</organism>
<dbReference type="InterPro" id="IPR057135">
    <property type="entry name" value="At4g27190-like_LRR"/>
</dbReference>
<keyword evidence="5" id="KW-0611">Plant defense</keyword>
<dbReference type="InterPro" id="IPR042197">
    <property type="entry name" value="Apaf_helical"/>
</dbReference>
<dbReference type="InterPro" id="IPR058922">
    <property type="entry name" value="WHD_DRP"/>
</dbReference>
<dbReference type="Pfam" id="PF23247">
    <property type="entry name" value="LRR_RPS2"/>
    <property type="match status" value="1"/>
</dbReference>
<dbReference type="Gene3D" id="1.10.8.430">
    <property type="entry name" value="Helical domain of apoptotic protease-activating factors"/>
    <property type="match status" value="1"/>
</dbReference>
<keyword evidence="4" id="KW-0547">Nucleotide-binding</keyword>
<dbReference type="GO" id="GO:0043531">
    <property type="term" value="F:ADP binding"/>
    <property type="evidence" value="ECO:0007669"/>
    <property type="project" value="InterPro"/>
</dbReference>
<evidence type="ECO:0000313" key="11">
    <source>
        <dbReference type="EMBL" id="ESR40839.1"/>
    </source>
</evidence>
<feature type="coiled-coil region" evidence="7">
    <location>
        <begin position="13"/>
        <end position="75"/>
    </location>
</feature>
<dbReference type="PANTHER" id="PTHR33463">
    <property type="entry name" value="NB-ARC DOMAIN-CONTAINING PROTEIN-RELATED"/>
    <property type="match status" value="1"/>
</dbReference>
<keyword evidence="6" id="KW-0067">ATP-binding</keyword>
<feature type="non-terminal residue" evidence="11">
    <location>
        <position position="1"/>
    </location>
</feature>
<accession>V4UN37</accession>
<gene>
    <name evidence="11" type="ORF">CICLE_v10027440mg</name>
</gene>
<reference evidence="11 12" key="1">
    <citation type="submission" date="2013-10" db="EMBL/GenBank/DDBJ databases">
        <authorList>
            <consortium name="International Citrus Genome Consortium"/>
            <person name="Jenkins J."/>
            <person name="Schmutz J."/>
            <person name="Prochnik S."/>
            <person name="Rokhsar D."/>
            <person name="Gmitter F."/>
            <person name="Ollitrault P."/>
            <person name="Machado M."/>
            <person name="Talon M."/>
            <person name="Wincker P."/>
            <person name="Jaillon O."/>
            <person name="Morgante M."/>
        </authorList>
    </citation>
    <scope>NUCLEOTIDE SEQUENCE</scope>
    <source>
        <strain evidence="12">cv. Clemenules</strain>
    </source>
</reference>
<proteinExistence type="inferred from homology"/>
<evidence type="ECO:0000256" key="2">
    <source>
        <dbReference type="ARBA" id="ARBA00022614"/>
    </source>
</evidence>
<evidence type="ECO:0000256" key="4">
    <source>
        <dbReference type="ARBA" id="ARBA00022741"/>
    </source>
</evidence>
<dbReference type="InterPro" id="IPR036388">
    <property type="entry name" value="WH-like_DNA-bd_sf"/>
</dbReference>
<keyword evidence="2" id="KW-0433">Leucine-rich repeat</keyword>
<keyword evidence="12" id="KW-1185">Reference proteome</keyword>
<dbReference type="EMBL" id="KI536925">
    <property type="protein sequence ID" value="ESR40839.1"/>
    <property type="molecule type" value="Genomic_DNA"/>
</dbReference>
<dbReference type="AlphaFoldDB" id="V4UN37"/>
<feature type="domain" description="NB-ARC" evidence="8">
    <location>
        <begin position="139"/>
        <end position="268"/>
    </location>
</feature>
<protein>
    <submittedName>
        <fullName evidence="11">Uncharacterized protein</fullName>
    </submittedName>
</protein>
<dbReference type="InParanoid" id="V4UN37"/>
<sequence length="857" mass="97944">CVCPPVCKYVQDHRKLDENMKNLERVLQELNSQKEDIEATLKAEGDQGKKPRTEVKNWLQNVQRINSEAQSIDQEVKKRKYFSRARLGKDVEAKIQEMKDYHQKGCSFTSLVIDAPPASGLILPTTTLVGENTKKIVTKIGVWGMGGIGKTAIMRHINNRLQEETNEFNDVIWVTMSQPLDLIKLQTEIATALKLSLTEDEDKVRRAGRLLGKLKAKKKFVLILDDMWEAFPLEEVGIHEPNKQNGCKLMITTRSVGVCPSMGCEEEALNLFLDKVGRNILHVPTLSKEIINSVVEECAGLPLAIVSVAGCMRGVYEIHEWRNALNELRGLVRSFNSINADVLGQLEFSYRRLKDKKVQHCFLYCALYPEDFPISKDELIGYWIAEGLIEEVKNVQDKYDRGYTILNRLVYCCFLESTKKGRCVKMHDLIRAMALHITSDSPLFMVQAGVHLQRFPGEQEWRQDLEKVSLVKNDLPEIPSNMSPHCEILSTLFLQRKRNLQRIPECFFAHMHGLKIFNLSYTDIELLLRYCRRLERVPSLAKLLALQCLDLEYTAIKEVPEGMEILRLNWGSETSRETVQEAARSSDRLDTFVGYFSKLDDFNTYVKSSDGQRSKHFHFQVSTVYNGSAANTRFYSFLRTREANKSVCFYGCKICEREGVTIVLPKDVQGLIMRDIEDVTSLNDVFSKEQGLVNAAKFSHLKALWFSYCPNLQKLFSLQLLAALQNLEFLVVQSCNRNEEIVEVNDEETQKELGISAITITLPRLKKLWLSFLPELKSVCSDNAVLICNSLQEIQITPSCPKLKRLSLRLPPLDNGQPSPSPALEVIKIRKELWESLEWDQANAKDVLNPYCKFEQS</sequence>
<dbReference type="GO" id="GO:0006952">
    <property type="term" value="P:defense response"/>
    <property type="evidence" value="ECO:0007669"/>
    <property type="project" value="UniProtKB-KW"/>
</dbReference>
<feature type="domain" description="Disease resistance protein At4g27190-like leucine-rich repeats" evidence="9">
    <location>
        <begin position="689"/>
        <end position="806"/>
    </location>
</feature>
<evidence type="ECO:0000256" key="7">
    <source>
        <dbReference type="SAM" id="Coils"/>
    </source>
</evidence>